<comment type="caution">
    <text evidence="1">The sequence shown here is derived from an EMBL/GenBank/DDBJ whole genome shotgun (WGS) entry which is preliminary data.</text>
</comment>
<protein>
    <submittedName>
        <fullName evidence="1">Uncharacterized protein</fullName>
    </submittedName>
</protein>
<organism evidence="1 2">
    <name type="scientific">Melastoma candidum</name>
    <dbReference type="NCBI Taxonomy" id="119954"/>
    <lineage>
        <taxon>Eukaryota</taxon>
        <taxon>Viridiplantae</taxon>
        <taxon>Streptophyta</taxon>
        <taxon>Embryophyta</taxon>
        <taxon>Tracheophyta</taxon>
        <taxon>Spermatophyta</taxon>
        <taxon>Magnoliopsida</taxon>
        <taxon>eudicotyledons</taxon>
        <taxon>Gunneridae</taxon>
        <taxon>Pentapetalae</taxon>
        <taxon>rosids</taxon>
        <taxon>malvids</taxon>
        <taxon>Myrtales</taxon>
        <taxon>Melastomataceae</taxon>
        <taxon>Melastomatoideae</taxon>
        <taxon>Melastomateae</taxon>
        <taxon>Melastoma</taxon>
    </lineage>
</organism>
<proteinExistence type="predicted"/>
<gene>
    <name evidence="1" type="ORF">MLD38_000917</name>
</gene>
<sequence length="278" mass="30958">MGMNMNSTRERMTMRASPCRKDQAEKGKMTMMGMKPAESVKAASVGRRKSSRERKLSLQQDVDMLRKKLRQEENIHRALERAFARPLGALPRIPPYLPRPTVELLAEVAVLEEEVVRLEEQLVGFMQGFLRETVNVSSLERKIPDSPGLQRLSPGKILAGKKLESPLRPQQIQLSCVPETSCQGESESPVKTIAKGGAACKPAPKALAEKQLNSPQVQKQRVRNRIVPVDELSPHKCPNKPSEDVSRWLLSKLTRKSLESREGSASNLHSATKLVEGT</sequence>
<evidence type="ECO:0000313" key="1">
    <source>
        <dbReference type="EMBL" id="KAI4388604.1"/>
    </source>
</evidence>
<reference evidence="2" key="1">
    <citation type="journal article" date="2023" name="Front. Plant Sci.">
        <title>Chromosomal-level genome assembly of Melastoma candidum provides insights into trichome evolution.</title>
        <authorList>
            <person name="Zhong Y."/>
            <person name="Wu W."/>
            <person name="Sun C."/>
            <person name="Zou P."/>
            <person name="Liu Y."/>
            <person name="Dai S."/>
            <person name="Zhou R."/>
        </authorList>
    </citation>
    <scope>NUCLEOTIDE SEQUENCE [LARGE SCALE GENOMIC DNA]</scope>
</reference>
<evidence type="ECO:0000313" key="2">
    <source>
        <dbReference type="Proteomes" id="UP001057402"/>
    </source>
</evidence>
<keyword evidence="2" id="KW-1185">Reference proteome</keyword>
<dbReference type="EMBL" id="CM042880">
    <property type="protein sequence ID" value="KAI4388604.1"/>
    <property type="molecule type" value="Genomic_DNA"/>
</dbReference>
<dbReference type="Proteomes" id="UP001057402">
    <property type="component" value="Chromosome 1"/>
</dbReference>
<name>A0ACB9SBN8_9MYRT</name>
<accession>A0ACB9SBN8</accession>